<sequence length="210" mass="24768">MKPLNLNILTTVNILFYSRMIFSLICGFTLLHFWGKDGKISSFSNLVILIVIIFLGLLFGLYGVTLLKKIVIPRSKYPLVLNLLCNMRGLGKTDYYGSLKFDLNNIIKDNKLRLTLYYVNNPQYPILTFNKNKILYYTQEYDWDNFKWNYKTIPQGRGEKQILEFQGINRNNTKIKDNIDFEKIDAKENEVLLLFIIHDLLFGKRSSFYY</sequence>
<name>A0A1M4XLI4_9FLAO</name>
<feature type="transmembrane region" description="Helical" evidence="1">
    <location>
        <begin position="12"/>
        <end position="34"/>
    </location>
</feature>
<protein>
    <submittedName>
        <fullName evidence="2">Uncharacterized protein</fullName>
    </submittedName>
</protein>
<dbReference type="EMBL" id="FQUT01000002">
    <property type="protein sequence ID" value="SHE94320.1"/>
    <property type="molecule type" value="Genomic_DNA"/>
</dbReference>
<dbReference type="Proteomes" id="UP000184518">
    <property type="component" value="Unassembled WGS sequence"/>
</dbReference>
<dbReference type="STRING" id="1416778.SAMN05443633_102363"/>
<dbReference type="RefSeq" id="WP_072953804.1">
    <property type="nucleotide sequence ID" value="NZ_FQUT01000002.1"/>
</dbReference>
<evidence type="ECO:0000256" key="1">
    <source>
        <dbReference type="SAM" id="Phobius"/>
    </source>
</evidence>
<evidence type="ECO:0000313" key="2">
    <source>
        <dbReference type="EMBL" id="SHE94320.1"/>
    </source>
</evidence>
<organism evidence="2 3">
    <name type="scientific">Chryseobacterium arachidis</name>
    <dbReference type="NCBI Taxonomy" id="1416778"/>
    <lineage>
        <taxon>Bacteria</taxon>
        <taxon>Pseudomonadati</taxon>
        <taxon>Bacteroidota</taxon>
        <taxon>Flavobacteriia</taxon>
        <taxon>Flavobacteriales</taxon>
        <taxon>Weeksellaceae</taxon>
        <taxon>Chryseobacterium group</taxon>
        <taxon>Chryseobacterium</taxon>
    </lineage>
</organism>
<keyword evidence="1" id="KW-1133">Transmembrane helix</keyword>
<feature type="transmembrane region" description="Helical" evidence="1">
    <location>
        <begin position="46"/>
        <end position="67"/>
    </location>
</feature>
<evidence type="ECO:0000313" key="3">
    <source>
        <dbReference type="Proteomes" id="UP000184518"/>
    </source>
</evidence>
<keyword evidence="3" id="KW-1185">Reference proteome</keyword>
<reference evidence="3" key="1">
    <citation type="submission" date="2016-11" db="EMBL/GenBank/DDBJ databases">
        <authorList>
            <person name="Varghese N."/>
            <person name="Submissions S."/>
        </authorList>
    </citation>
    <scope>NUCLEOTIDE SEQUENCE [LARGE SCALE GENOMIC DNA]</scope>
    <source>
        <strain evidence="3">DSM 27619</strain>
    </source>
</reference>
<dbReference type="OrthoDB" id="1255421at2"/>
<gene>
    <name evidence="2" type="ORF">SAMN05443633_102363</name>
</gene>
<accession>A0A1M4XLI4</accession>
<proteinExistence type="predicted"/>
<keyword evidence="1" id="KW-0812">Transmembrane</keyword>
<dbReference type="AlphaFoldDB" id="A0A1M4XLI4"/>
<keyword evidence="1" id="KW-0472">Membrane</keyword>